<feature type="compositionally biased region" description="Basic and acidic residues" evidence="3">
    <location>
        <begin position="244"/>
        <end position="267"/>
    </location>
</feature>
<dbReference type="InterPro" id="IPR016047">
    <property type="entry name" value="M23ase_b-sheet_dom"/>
</dbReference>
<dbReference type="PANTHER" id="PTHR21666">
    <property type="entry name" value="PEPTIDASE-RELATED"/>
    <property type="match status" value="1"/>
</dbReference>
<comment type="caution">
    <text evidence="5">The sequence shown here is derived from an EMBL/GenBank/DDBJ whole genome shotgun (WGS) entry which is preliminary data.</text>
</comment>
<feature type="domain" description="M23ase beta-sheet core" evidence="4">
    <location>
        <begin position="350"/>
        <end position="437"/>
    </location>
</feature>
<dbReference type="InterPro" id="IPR050570">
    <property type="entry name" value="Cell_wall_metabolism_enzyme"/>
</dbReference>
<sequence>MRKFFFIAICMLFQFTLPAQDKAELEKKRKQTLQEIEVLNKQYNEIRKSKKQSIGQLALIQNKIRLRNEVINTINKQVRNIDKDINTSYVEMRRLKRDLDTLKMNYAHNVVYAYKNRSSYDFLNFLFSANSFNDAIRRISYMKAYRSYRAQQLDAIYKTEALYKDKIVELTNNRKEKSLVLQDETKERSELEKDKQEQAVVVNDIKKKEGEINKSLAAKKKQAQQLQAAITAAINREIAAARREAKERADKERKDKEAADRIAKENAKANPTTTPATNPTTTVTAPVVKKEEPKKIESYLEYNKEDIALGASFETSKGRLPFPVDNGYISINFGPYTIPGTNIKGSQDFITIASPAGTTVKACFDGEVVSVFDVGGNTAVIIKHGKYFTTYSNLSSANVSKGQNVKTGQAIGRVGTNLDGDGELNFVLARENQMINPAPWLRGR</sequence>
<dbReference type="Gene3D" id="2.70.70.10">
    <property type="entry name" value="Glucose Permease (Domain IIA)"/>
    <property type="match status" value="1"/>
</dbReference>
<protein>
    <submittedName>
        <fullName evidence="5">Septal ring factor EnvC (AmiA/AmiB activator)</fullName>
    </submittedName>
</protein>
<evidence type="ECO:0000313" key="6">
    <source>
        <dbReference type="Proteomes" id="UP000316167"/>
    </source>
</evidence>
<keyword evidence="6" id="KW-1185">Reference proteome</keyword>
<dbReference type="AlphaFoldDB" id="A0A562SKE0"/>
<dbReference type="CDD" id="cd12797">
    <property type="entry name" value="M23_peptidase"/>
    <property type="match status" value="1"/>
</dbReference>
<evidence type="ECO:0000313" key="5">
    <source>
        <dbReference type="EMBL" id="TWI81250.1"/>
    </source>
</evidence>
<proteinExistence type="predicted"/>
<evidence type="ECO:0000256" key="3">
    <source>
        <dbReference type="SAM" id="MobiDB-lite"/>
    </source>
</evidence>
<evidence type="ECO:0000256" key="2">
    <source>
        <dbReference type="SAM" id="Coils"/>
    </source>
</evidence>
<dbReference type="InterPro" id="IPR011055">
    <property type="entry name" value="Dup_hybrid_motif"/>
</dbReference>
<accession>A0A562SKE0</accession>
<keyword evidence="1" id="KW-0732">Signal</keyword>
<feature type="coiled-coil region" evidence="2">
    <location>
        <begin position="22"/>
        <end position="49"/>
    </location>
</feature>
<dbReference type="Gene3D" id="6.10.250.3150">
    <property type="match status" value="1"/>
</dbReference>
<feature type="region of interest" description="Disordered" evidence="3">
    <location>
        <begin position="244"/>
        <end position="282"/>
    </location>
</feature>
<dbReference type="PANTHER" id="PTHR21666:SF289">
    <property type="entry name" value="L-ALA--D-GLU ENDOPEPTIDASE"/>
    <property type="match status" value="1"/>
</dbReference>
<name>A0A562SKE0_9BACT</name>
<feature type="compositionally biased region" description="Low complexity" evidence="3">
    <location>
        <begin position="268"/>
        <end position="282"/>
    </location>
</feature>
<dbReference type="OrthoDB" id="9815884at2"/>
<dbReference type="EMBL" id="VLLE01000004">
    <property type="protein sequence ID" value="TWI81250.1"/>
    <property type="molecule type" value="Genomic_DNA"/>
</dbReference>
<evidence type="ECO:0000256" key="1">
    <source>
        <dbReference type="ARBA" id="ARBA00022729"/>
    </source>
</evidence>
<dbReference type="Proteomes" id="UP000316167">
    <property type="component" value="Unassembled WGS sequence"/>
</dbReference>
<organism evidence="5 6">
    <name type="scientific">Lacibacter cauensis</name>
    <dbReference type="NCBI Taxonomy" id="510947"/>
    <lineage>
        <taxon>Bacteria</taxon>
        <taxon>Pseudomonadati</taxon>
        <taxon>Bacteroidota</taxon>
        <taxon>Chitinophagia</taxon>
        <taxon>Chitinophagales</taxon>
        <taxon>Chitinophagaceae</taxon>
        <taxon>Lacibacter</taxon>
    </lineage>
</organism>
<dbReference type="SUPFAM" id="SSF51261">
    <property type="entry name" value="Duplicated hybrid motif"/>
    <property type="match status" value="1"/>
</dbReference>
<evidence type="ECO:0000259" key="4">
    <source>
        <dbReference type="Pfam" id="PF01551"/>
    </source>
</evidence>
<dbReference type="GO" id="GO:0004222">
    <property type="term" value="F:metalloendopeptidase activity"/>
    <property type="evidence" value="ECO:0007669"/>
    <property type="project" value="TreeGrafter"/>
</dbReference>
<reference evidence="5 6" key="1">
    <citation type="journal article" date="2015" name="Stand. Genomic Sci.">
        <title>Genomic Encyclopedia of Bacterial and Archaeal Type Strains, Phase III: the genomes of soil and plant-associated and newly described type strains.</title>
        <authorList>
            <person name="Whitman W.B."/>
            <person name="Woyke T."/>
            <person name="Klenk H.P."/>
            <person name="Zhou Y."/>
            <person name="Lilburn T.G."/>
            <person name="Beck B.J."/>
            <person name="De Vos P."/>
            <person name="Vandamme P."/>
            <person name="Eisen J.A."/>
            <person name="Garrity G."/>
            <person name="Hugenholtz P."/>
            <person name="Kyrpides N.C."/>
        </authorList>
    </citation>
    <scope>NUCLEOTIDE SEQUENCE [LARGE SCALE GENOMIC DNA]</scope>
    <source>
        <strain evidence="5 6">CGMCC 1.7271</strain>
    </source>
</reference>
<gene>
    <name evidence="5" type="ORF">IQ13_2266</name>
</gene>
<dbReference type="Pfam" id="PF01551">
    <property type="entry name" value="Peptidase_M23"/>
    <property type="match status" value="1"/>
</dbReference>
<dbReference type="RefSeq" id="WP_144886452.1">
    <property type="nucleotide sequence ID" value="NZ_VLLE01000004.1"/>
</dbReference>
<keyword evidence="2" id="KW-0175">Coiled coil</keyword>